<dbReference type="EMBL" id="LR828257">
    <property type="protein sequence ID" value="CAD0359708.1"/>
    <property type="molecule type" value="Genomic_DNA"/>
</dbReference>
<dbReference type="AlphaFoldDB" id="A0A6V7F8R7"/>
<gene>
    <name evidence="1" type="ORF">CFBP498_43750</name>
</gene>
<evidence type="ECO:0000313" key="2">
    <source>
        <dbReference type="Proteomes" id="UP000515406"/>
    </source>
</evidence>
<keyword evidence="2" id="KW-1185">Reference proteome</keyword>
<organism evidence="1 2">
    <name type="scientific">Xanthomonas hortorum pv. vitians</name>
    <dbReference type="NCBI Taxonomy" id="83224"/>
    <lineage>
        <taxon>Bacteria</taxon>
        <taxon>Pseudomonadati</taxon>
        <taxon>Pseudomonadota</taxon>
        <taxon>Gammaproteobacteria</taxon>
        <taxon>Lysobacterales</taxon>
        <taxon>Lysobacteraceae</taxon>
        <taxon>Xanthomonas</taxon>
    </lineage>
</organism>
<name>A0A6V7F8R7_9XANT</name>
<evidence type="ECO:0008006" key="3">
    <source>
        <dbReference type="Google" id="ProtNLM"/>
    </source>
</evidence>
<reference evidence="1 2" key="1">
    <citation type="submission" date="2020-07" db="EMBL/GenBank/DDBJ databases">
        <authorList>
            <person name="Pothier F. J."/>
        </authorList>
    </citation>
    <scope>NUCLEOTIDE SEQUENCE [LARGE SCALE GENOMIC DNA]</scope>
    <source>
        <strain evidence="1 2">CFBP 498</strain>
    </source>
</reference>
<dbReference type="RefSeq" id="WP_183153086.1">
    <property type="nucleotide sequence ID" value="NZ_JAJTZO010000103.1"/>
</dbReference>
<proteinExistence type="predicted"/>
<evidence type="ECO:0000313" key="1">
    <source>
        <dbReference type="EMBL" id="CAD0359715.1"/>
    </source>
</evidence>
<dbReference type="Proteomes" id="UP000515406">
    <property type="component" value="Chromosome"/>
</dbReference>
<sequence length="579" mass="64660">MNFTGRSEADVFADLAILTAQPGYIHAIAQICHRDDLVVYAGEYKASDLSHMFNYERLIRTEINTLLGLMMRQPLDLTLPTAETMQAHISRTDELMKELHDALNRPMFESMIGNLRDGKDPSDIWSGSMMREPIFYGSESAYSFQYRDLFLEKHRPDDNWLQENMGFTSAQAKQVARTMCSLMDERATATFAKNRQGGQRSLSLLSHFEFTPEEIAQRSRQSIEVVQAIFMAMTLTTGNSQFNELGDFNAVAATPLLPTDRGSVLLFQHYSIYEALYESPFFWMWNDKAYKQTAMDNRGAFAEKFSSRRLAAVFGQASVHANVNIYQGKDIVGEADVLVVFGDRIIIVQAKAKKLTLAARKGNDGQLKSDFAAAIQKAYDQGLECANAILTGNCRLVDDQGREVKLPESIKEISPFCVVSDHYPALAFQASQFLKHQTTDVIQPPFVMDVFLLDVLAEMLDTPLRFLSYVRLRAAATGKLSVNHELTALAYHLQRNLWLAPDFNMVMLEDSIAAELDTAMTVRREGFPGKRTPSGILTKMAGTKVSPRFTAPTSSARARLPAMCASGPTTVKQVPSANV</sequence>
<protein>
    <recommendedName>
        <fullName evidence="3">NERD domain-containing protein</fullName>
    </recommendedName>
</protein>
<dbReference type="EMBL" id="LR828257">
    <property type="protein sequence ID" value="CAD0359715.1"/>
    <property type="molecule type" value="Genomic_DNA"/>
</dbReference>
<accession>A0A6V7F8R7</accession>